<dbReference type="AlphaFoldDB" id="A0A3B0RJ83"/>
<evidence type="ECO:0000256" key="5">
    <source>
        <dbReference type="ARBA" id="ARBA00023136"/>
    </source>
</evidence>
<evidence type="ECO:0000256" key="3">
    <source>
        <dbReference type="ARBA" id="ARBA00022692"/>
    </source>
</evidence>
<evidence type="ECO:0000256" key="6">
    <source>
        <dbReference type="SAM" id="Phobius"/>
    </source>
</evidence>
<keyword evidence="4 6" id="KW-1133">Transmembrane helix</keyword>
<accession>A0A3B0RJ83</accession>
<keyword evidence="5 6" id="KW-0472">Membrane</keyword>
<name>A0A3B0RJ83_9ZZZZ</name>
<sequence>MTKLQLLAAPVGRLFIALVFLLSGLNKISAYEGMQGYMEAMGVPGFLLPFTIFFEVAFSIAIIIGWKTRLAALALAGFSLLTALVFHFDLGDQMQFINFTKNIAIAGGFLFLVSFGAGAYSLDNRQKSEA</sequence>
<proteinExistence type="predicted"/>
<feature type="transmembrane region" description="Helical" evidence="6">
    <location>
        <begin position="46"/>
        <end position="64"/>
    </location>
</feature>
<keyword evidence="2" id="KW-1003">Cell membrane</keyword>
<feature type="transmembrane region" description="Helical" evidence="6">
    <location>
        <begin position="71"/>
        <end position="90"/>
    </location>
</feature>
<dbReference type="InterPro" id="IPR032808">
    <property type="entry name" value="DoxX"/>
</dbReference>
<organism evidence="7">
    <name type="scientific">hydrothermal vent metagenome</name>
    <dbReference type="NCBI Taxonomy" id="652676"/>
    <lineage>
        <taxon>unclassified sequences</taxon>
        <taxon>metagenomes</taxon>
        <taxon>ecological metagenomes</taxon>
    </lineage>
</organism>
<dbReference type="PANTHER" id="PTHR33452:SF1">
    <property type="entry name" value="INNER MEMBRANE PROTEIN YPHA-RELATED"/>
    <property type="match status" value="1"/>
</dbReference>
<evidence type="ECO:0000256" key="1">
    <source>
        <dbReference type="ARBA" id="ARBA00004651"/>
    </source>
</evidence>
<dbReference type="GO" id="GO:0005886">
    <property type="term" value="C:plasma membrane"/>
    <property type="evidence" value="ECO:0007669"/>
    <property type="project" value="UniProtKB-SubCell"/>
</dbReference>
<feature type="transmembrane region" description="Helical" evidence="6">
    <location>
        <begin position="102"/>
        <end position="122"/>
    </location>
</feature>
<dbReference type="Pfam" id="PF07681">
    <property type="entry name" value="DoxX"/>
    <property type="match status" value="1"/>
</dbReference>
<reference evidence="7" key="1">
    <citation type="submission" date="2018-06" db="EMBL/GenBank/DDBJ databases">
        <authorList>
            <person name="Zhirakovskaya E."/>
        </authorList>
    </citation>
    <scope>NUCLEOTIDE SEQUENCE</scope>
</reference>
<dbReference type="EMBL" id="UOED01000070">
    <property type="protein sequence ID" value="VAV91862.1"/>
    <property type="molecule type" value="Genomic_DNA"/>
</dbReference>
<evidence type="ECO:0000313" key="7">
    <source>
        <dbReference type="EMBL" id="VAV91862.1"/>
    </source>
</evidence>
<gene>
    <name evidence="7" type="ORF">MNBD_ALPHA02-368</name>
</gene>
<evidence type="ECO:0000256" key="4">
    <source>
        <dbReference type="ARBA" id="ARBA00022989"/>
    </source>
</evidence>
<dbReference type="InterPro" id="IPR051907">
    <property type="entry name" value="DoxX-like_oxidoreductase"/>
</dbReference>
<keyword evidence="3 6" id="KW-0812">Transmembrane</keyword>
<comment type="subcellular location">
    <subcellularLocation>
        <location evidence="1">Cell membrane</location>
        <topology evidence="1">Multi-pass membrane protein</topology>
    </subcellularLocation>
</comment>
<evidence type="ECO:0000256" key="2">
    <source>
        <dbReference type="ARBA" id="ARBA00022475"/>
    </source>
</evidence>
<dbReference type="PANTHER" id="PTHR33452">
    <property type="entry name" value="OXIDOREDUCTASE CATD-RELATED"/>
    <property type="match status" value="1"/>
</dbReference>
<protein>
    <submittedName>
        <fullName evidence="7">Inner membrane protein YqjF</fullName>
    </submittedName>
</protein>